<protein>
    <submittedName>
        <fullName evidence="1">10674_t:CDS:1</fullName>
    </submittedName>
</protein>
<gene>
    <name evidence="1" type="ORF">ACOLOM_LOCUS6600</name>
</gene>
<dbReference type="EMBL" id="CAJVPT010013752">
    <property type="protein sequence ID" value="CAG8598653.1"/>
    <property type="molecule type" value="Genomic_DNA"/>
</dbReference>
<name>A0ACA9ML99_9GLOM</name>
<comment type="caution">
    <text evidence="1">The sequence shown here is derived from an EMBL/GenBank/DDBJ whole genome shotgun (WGS) entry which is preliminary data.</text>
</comment>
<keyword evidence="2" id="KW-1185">Reference proteome</keyword>
<evidence type="ECO:0000313" key="2">
    <source>
        <dbReference type="Proteomes" id="UP000789525"/>
    </source>
</evidence>
<reference evidence="1" key="1">
    <citation type="submission" date="2021-06" db="EMBL/GenBank/DDBJ databases">
        <authorList>
            <person name="Kallberg Y."/>
            <person name="Tangrot J."/>
            <person name="Rosling A."/>
        </authorList>
    </citation>
    <scope>NUCLEOTIDE SEQUENCE</scope>
    <source>
        <strain evidence="1">CL356</strain>
    </source>
</reference>
<organism evidence="1 2">
    <name type="scientific">Acaulospora colombiana</name>
    <dbReference type="NCBI Taxonomy" id="27376"/>
    <lineage>
        <taxon>Eukaryota</taxon>
        <taxon>Fungi</taxon>
        <taxon>Fungi incertae sedis</taxon>
        <taxon>Mucoromycota</taxon>
        <taxon>Glomeromycotina</taxon>
        <taxon>Glomeromycetes</taxon>
        <taxon>Diversisporales</taxon>
        <taxon>Acaulosporaceae</taxon>
        <taxon>Acaulospora</taxon>
    </lineage>
</organism>
<evidence type="ECO:0000313" key="1">
    <source>
        <dbReference type="EMBL" id="CAG8598653.1"/>
    </source>
</evidence>
<dbReference type="Proteomes" id="UP000789525">
    <property type="component" value="Unassembled WGS sequence"/>
</dbReference>
<accession>A0ACA9ML99</accession>
<feature type="non-terminal residue" evidence="1">
    <location>
        <position position="1"/>
    </location>
</feature>
<proteinExistence type="predicted"/>
<sequence>IADERTGNLCFPEPPQERLVVIGEVGTRSSERRAVANRPFTDNSPQIKVANRGRAGTGGLYLLVPGARNFTLTKYAVVVRVYIGGDISQGSVTVWREAGPVVKRLESIVDHLKNSTLLRCSIGYCLVTLSTSFPKNPAGLMIASLNCAYASVQESCLLVQGCDSNNDISLARVPAGKSLDNIIAPLYIAGVRVPQWIRLLLTTVIKAILESRSTVQVNNDLQSKLAGPSNSTA</sequence>